<dbReference type="SUPFAM" id="SSF100934">
    <property type="entry name" value="Heat shock protein 70kD (HSP70), C-terminal subdomain"/>
    <property type="match status" value="1"/>
</dbReference>
<comment type="similarity">
    <text evidence="1">Belongs to the heat shock protein 70 family.</text>
</comment>
<comment type="caution">
    <text evidence="4">The sequence shown here is derived from an EMBL/GenBank/DDBJ whole genome shotgun (WGS) entry which is preliminary data.</text>
</comment>
<keyword evidence="2" id="KW-0547">Nucleotide-binding</keyword>
<accession>A0ABC8THG2</accession>
<protein>
    <submittedName>
        <fullName evidence="4">Uncharacterized protein</fullName>
    </submittedName>
</protein>
<dbReference type="Gene3D" id="2.60.34.10">
    <property type="entry name" value="Substrate Binding Domain Of DNAk, Chain A, domain 1"/>
    <property type="match status" value="1"/>
</dbReference>
<proteinExistence type="inferred from homology"/>
<gene>
    <name evidence="4" type="ORF">ILEXP_LOCUS36824</name>
</gene>
<evidence type="ECO:0000256" key="3">
    <source>
        <dbReference type="ARBA" id="ARBA00022840"/>
    </source>
</evidence>
<evidence type="ECO:0000313" key="5">
    <source>
        <dbReference type="Proteomes" id="UP001642360"/>
    </source>
</evidence>
<dbReference type="InterPro" id="IPR013126">
    <property type="entry name" value="Hsp_70_fam"/>
</dbReference>
<dbReference type="AlphaFoldDB" id="A0ABC8THG2"/>
<dbReference type="Proteomes" id="UP001642360">
    <property type="component" value="Unassembled WGS sequence"/>
</dbReference>
<keyword evidence="3" id="KW-0067">ATP-binding</keyword>
<dbReference type="PANTHER" id="PTHR19375">
    <property type="entry name" value="HEAT SHOCK PROTEIN 70KDA"/>
    <property type="match status" value="1"/>
</dbReference>
<evidence type="ECO:0000256" key="2">
    <source>
        <dbReference type="ARBA" id="ARBA00022741"/>
    </source>
</evidence>
<dbReference type="SUPFAM" id="SSF100920">
    <property type="entry name" value="Heat shock protein 70kD (HSP70), peptide-binding domain"/>
    <property type="match status" value="1"/>
</dbReference>
<dbReference type="Gene3D" id="1.20.1270.10">
    <property type="match status" value="1"/>
</dbReference>
<organism evidence="4 5">
    <name type="scientific">Ilex paraguariensis</name>
    <name type="common">yerba mate</name>
    <dbReference type="NCBI Taxonomy" id="185542"/>
    <lineage>
        <taxon>Eukaryota</taxon>
        <taxon>Viridiplantae</taxon>
        <taxon>Streptophyta</taxon>
        <taxon>Embryophyta</taxon>
        <taxon>Tracheophyta</taxon>
        <taxon>Spermatophyta</taxon>
        <taxon>Magnoliopsida</taxon>
        <taxon>eudicotyledons</taxon>
        <taxon>Gunneridae</taxon>
        <taxon>Pentapetalae</taxon>
        <taxon>asterids</taxon>
        <taxon>campanulids</taxon>
        <taxon>Aquifoliales</taxon>
        <taxon>Aquifoliaceae</taxon>
        <taxon>Ilex</taxon>
    </lineage>
</organism>
<sequence>MTKLILRNTVIPTKKSQIFTTYQDQQTAVSIKTYEGERSLTKDCRVLGRFDLTGIPPAPRGVPQIEVIFTIDENSILHVTAKDKTAGKSQSITITTDKGHLSQEEIEKMVKETEEFAEEDRKIKERIDARNRLESYMYNMKSSINNNDKLADKIDSDDKENIDTALKEALEWLDENQDIEKDDFDEKIKELEAVCNPVIRWAYEKSGGSAAESEDEEPNDEL</sequence>
<dbReference type="InterPro" id="IPR029048">
    <property type="entry name" value="HSP70_C_sf"/>
</dbReference>
<dbReference type="GO" id="GO:0005524">
    <property type="term" value="F:ATP binding"/>
    <property type="evidence" value="ECO:0007669"/>
    <property type="project" value="UniProtKB-KW"/>
</dbReference>
<reference evidence="4 5" key="1">
    <citation type="submission" date="2024-02" db="EMBL/GenBank/DDBJ databases">
        <authorList>
            <person name="Vignale AGUSTIN F."/>
            <person name="Sosa J E."/>
            <person name="Modenutti C."/>
        </authorList>
    </citation>
    <scope>NUCLEOTIDE SEQUENCE [LARGE SCALE GENOMIC DNA]</scope>
</reference>
<dbReference type="Pfam" id="PF00012">
    <property type="entry name" value="HSP70"/>
    <property type="match status" value="1"/>
</dbReference>
<dbReference type="InterPro" id="IPR029047">
    <property type="entry name" value="HSP70_peptide-bd_sf"/>
</dbReference>
<keyword evidence="5" id="KW-1185">Reference proteome</keyword>
<dbReference type="EMBL" id="CAUOFW020004858">
    <property type="protein sequence ID" value="CAK9167547.1"/>
    <property type="molecule type" value="Genomic_DNA"/>
</dbReference>
<evidence type="ECO:0000256" key="1">
    <source>
        <dbReference type="ARBA" id="ARBA00007381"/>
    </source>
</evidence>
<dbReference type="FunFam" id="2.60.34.10:FF:000012">
    <property type="entry name" value="Heat shock 70 kDa protein"/>
    <property type="match status" value="1"/>
</dbReference>
<name>A0ABC8THG2_9AQUA</name>
<evidence type="ECO:0000313" key="4">
    <source>
        <dbReference type="EMBL" id="CAK9167547.1"/>
    </source>
</evidence>